<sequence>MLKHLSTLLLLTIGFTSYAQQISPNALGLRLGGSNGFGTEVSYQRKLSSMNRLQVDLGLKDNRAVDAILITANYQWVKPLNALSPDFQWFYGVGGGLGFVDYDNVPLEDDGKTVLVVEGIFGLEYSFLNVADLPLQIALDVNPAVNLLNDAFDDFDLDLALSLRWQF</sequence>
<accession>A0A7H0VDY7</accession>
<dbReference type="SUPFAM" id="SSF56925">
    <property type="entry name" value="OMPA-like"/>
    <property type="match status" value="1"/>
</dbReference>
<evidence type="ECO:0000313" key="3">
    <source>
        <dbReference type="Proteomes" id="UP000516305"/>
    </source>
</evidence>
<reference evidence="2 3" key="1">
    <citation type="submission" date="2020-08" db="EMBL/GenBank/DDBJ databases">
        <title>Croceimicrobium hydrocarbonivorans gen. nov., sp. nov., a novel marine bacterium isolated from a bacterial consortium that degrades polyethylene terephthalate.</title>
        <authorList>
            <person name="Liu R."/>
        </authorList>
    </citation>
    <scope>NUCLEOTIDE SEQUENCE [LARGE SCALE GENOMIC DNA]</scope>
    <source>
        <strain evidence="2 3">A20-9</strain>
    </source>
</reference>
<dbReference type="Proteomes" id="UP000516305">
    <property type="component" value="Chromosome"/>
</dbReference>
<evidence type="ECO:0000313" key="2">
    <source>
        <dbReference type="EMBL" id="QNR23935.1"/>
    </source>
</evidence>
<name>A0A7H0VDY7_9FLAO</name>
<protein>
    <recommendedName>
        <fullName evidence="4">Outer membrane protein beta-barrel domain-containing protein</fullName>
    </recommendedName>
</protein>
<dbReference type="AlphaFoldDB" id="A0A7H0VDY7"/>
<evidence type="ECO:0008006" key="4">
    <source>
        <dbReference type="Google" id="ProtNLM"/>
    </source>
</evidence>
<evidence type="ECO:0000256" key="1">
    <source>
        <dbReference type="SAM" id="SignalP"/>
    </source>
</evidence>
<feature type="chain" id="PRO_5028933073" description="Outer membrane protein beta-barrel domain-containing protein" evidence="1">
    <location>
        <begin position="20"/>
        <end position="167"/>
    </location>
</feature>
<gene>
    <name evidence="2" type="ORF">H4K34_16405</name>
</gene>
<proteinExistence type="predicted"/>
<dbReference type="EMBL" id="CP060139">
    <property type="protein sequence ID" value="QNR23935.1"/>
    <property type="molecule type" value="Genomic_DNA"/>
</dbReference>
<keyword evidence="3" id="KW-1185">Reference proteome</keyword>
<feature type="signal peptide" evidence="1">
    <location>
        <begin position="1"/>
        <end position="19"/>
    </location>
</feature>
<organism evidence="2 3">
    <name type="scientific">Croceimicrobium hydrocarbonivorans</name>
    <dbReference type="NCBI Taxonomy" id="2761580"/>
    <lineage>
        <taxon>Bacteria</taxon>
        <taxon>Pseudomonadati</taxon>
        <taxon>Bacteroidota</taxon>
        <taxon>Flavobacteriia</taxon>
        <taxon>Flavobacteriales</taxon>
        <taxon>Owenweeksiaceae</taxon>
        <taxon>Croceimicrobium</taxon>
    </lineage>
</organism>
<dbReference type="RefSeq" id="WP_210758471.1">
    <property type="nucleotide sequence ID" value="NZ_CP060139.1"/>
</dbReference>
<dbReference type="KEGG" id="chyd:H4K34_16405"/>
<dbReference type="InterPro" id="IPR011250">
    <property type="entry name" value="OMP/PagP_B-barrel"/>
</dbReference>
<keyword evidence="1" id="KW-0732">Signal</keyword>